<dbReference type="InterPro" id="IPR026325">
    <property type="entry name" value="DUF932"/>
</dbReference>
<dbReference type="Pfam" id="PF06067">
    <property type="entry name" value="DUF932"/>
    <property type="match status" value="1"/>
</dbReference>
<comment type="caution">
    <text evidence="1">The sequence shown here is derived from an EMBL/GenBank/DDBJ whole genome shotgun (WGS) entry which is preliminary data.</text>
</comment>
<proteinExistence type="predicted"/>
<evidence type="ECO:0000313" key="1">
    <source>
        <dbReference type="EMBL" id="GGK99562.1"/>
    </source>
</evidence>
<reference evidence="1" key="2">
    <citation type="submission" date="2020-09" db="EMBL/GenBank/DDBJ databases">
        <authorList>
            <person name="Sun Q."/>
            <person name="Zhou Y."/>
        </authorList>
    </citation>
    <scope>NUCLEOTIDE SEQUENCE</scope>
    <source>
        <strain evidence="1">CGMCC 4.7299</strain>
    </source>
</reference>
<reference evidence="1" key="1">
    <citation type="journal article" date="2014" name="Int. J. Syst. Evol. Microbiol.">
        <title>Complete genome sequence of Corynebacterium casei LMG S-19264T (=DSM 44701T), isolated from a smear-ripened cheese.</title>
        <authorList>
            <consortium name="US DOE Joint Genome Institute (JGI-PGF)"/>
            <person name="Walter F."/>
            <person name="Albersmeier A."/>
            <person name="Kalinowski J."/>
            <person name="Ruckert C."/>
        </authorList>
    </citation>
    <scope>NUCLEOTIDE SEQUENCE</scope>
    <source>
        <strain evidence="1">CGMCC 4.7299</strain>
    </source>
</reference>
<keyword evidence="2" id="KW-1185">Reference proteome</keyword>
<dbReference type="Proteomes" id="UP000656042">
    <property type="component" value="Unassembled WGS sequence"/>
</dbReference>
<evidence type="ECO:0000313" key="2">
    <source>
        <dbReference type="Proteomes" id="UP000656042"/>
    </source>
</evidence>
<sequence length="92" mass="10367">MTNIVAQVWPVKDNASDTTRRNAKQRLGTLKYLIREADTQKTIQGSRWAGYQAITEYLDHYQPAKNDLTRANRVVTGTTGDLKLAAFDLLKA</sequence>
<dbReference type="EMBL" id="BMMX01000016">
    <property type="protein sequence ID" value="GGK99562.1"/>
    <property type="molecule type" value="Genomic_DNA"/>
</dbReference>
<dbReference type="AlphaFoldDB" id="A0A8J3FPA2"/>
<protein>
    <submittedName>
        <fullName evidence="1">Uncharacterized protein</fullName>
    </submittedName>
</protein>
<gene>
    <name evidence="1" type="ORF">GCM10012284_37460</name>
</gene>
<organism evidence="1 2">
    <name type="scientific">Mangrovihabitans endophyticus</name>
    <dbReference type="NCBI Taxonomy" id="1751298"/>
    <lineage>
        <taxon>Bacteria</taxon>
        <taxon>Bacillati</taxon>
        <taxon>Actinomycetota</taxon>
        <taxon>Actinomycetes</taxon>
        <taxon>Micromonosporales</taxon>
        <taxon>Micromonosporaceae</taxon>
        <taxon>Mangrovihabitans</taxon>
    </lineage>
</organism>
<name>A0A8J3FPA2_9ACTN</name>
<accession>A0A8J3FPA2</accession>